<keyword evidence="2" id="KW-0472">Membrane</keyword>
<keyword evidence="2" id="KW-1133">Transmembrane helix</keyword>
<keyword evidence="2" id="KW-0812">Transmembrane</keyword>
<evidence type="ECO:0000313" key="4">
    <source>
        <dbReference type="EMBL" id="MEW2360763.1"/>
    </source>
</evidence>
<feature type="compositionally biased region" description="Basic and acidic residues" evidence="1">
    <location>
        <begin position="131"/>
        <end position="141"/>
    </location>
</feature>
<feature type="transmembrane region" description="Helical" evidence="2">
    <location>
        <begin position="34"/>
        <end position="52"/>
    </location>
</feature>
<feature type="transmembrane region" description="Helical" evidence="2">
    <location>
        <begin position="89"/>
        <end position="113"/>
    </location>
</feature>
<dbReference type="Proteomes" id="UP001553843">
    <property type="component" value="Unassembled WGS sequence"/>
</dbReference>
<dbReference type="PROSITE" id="PS51257">
    <property type="entry name" value="PROKAR_LIPOPROTEIN"/>
    <property type="match status" value="1"/>
</dbReference>
<dbReference type="Pfam" id="PF20177">
    <property type="entry name" value="DUF6542"/>
    <property type="match status" value="1"/>
</dbReference>
<reference evidence="4 5" key="1">
    <citation type="submission" date="2024-06" db="EMBL/GenBank/DDBJ databases">
        <title>The Natural Products Discovery Center: Release of the First 8490 Sequenced Strains for Exploring Actinobacteria Biosynthetic Diversity.</title>
        <authorList>
            <person name="Kalkreuter E."/>
            <person name="Kautsar S.A."/>
            <person name="Yang D."/>
            <person name="Bader C.D."/>
            <person name="Teijaro C.N."/>
            <person name="Fluegel L."/>
            <person name="Davis C.M."/>
            <person name="Simpson J.R."/>
            <person name="Lauterbach L."/>
            <person name="Steele A.D."/>
            <person name="Gui C."/>
            <person name="Meng S."/>
            <person name="Li G."/>
            <person name="Viehrig K."/>
            <person name="Ye F."/>
            <person name="Su P."/>
            <person name="Kiefer A.F."/>
            <person name="Nichols A."/>
            <person name="Cepeda A.J."/>
            <person name="Yan W."/>
            <person name="Fan B."/>
            <person name="Jiang Y."/>
            <person name="Adhikari A."/>
            <person name="Zheng C.-J."/>
            <person name="Schuster L."/>
            <person name="Cowan T.M."/>
            <person name="Smanski M.J."/>
            <person name="Chevrette M.G."/>
            <person name="De Carvalho L.P.S."/>
            <person name="Shen B."/>
        </authorList>
    </citation>
    <scope>NUCLEOTIDE SEQUENCE [LARGE SCALE GENOMIC DNA]</scope>
    <source>
        <strain evidence="4 5">NPDC047833</strain>
    </source>
</reference>
<feature type="domain" description="DUF6542" evidence="3">
    <location>
        <begin position="5"/>
        <end position="118"/>
    </location>
</feature>
<name>A0ABV3LMR9_9ACTN</name>
<evidence type="ECO:0000259" key="3">
    <source>
        <dbReference type="Pfam" id="PF20177"/>
    </source>
</evidence>
<dbReference type="EMBL" id="JBEYRS010000001">
    <property type="protein sequence ID" value="MEW2360763.1"/>
    <property type="molecule type" value="Genomic_DNA"/>
</dbReference>
<organism evidence="4 5">
    <name type="scientific">Streptomyces huasconensis</name>
    <dbReference type="NCBI Taxonomy" id="1854574"/>
    <lineage>
        <taxon>Bacteria</taxon>
        <taxon>Bacillati</taxon>
        <taxon>Actinomycetota</taxon>
        <taxon>Actinomycetes</taxon>
        <taxon>Kitasatosporales</taxon>
        <taxon>Streptomycetaceae</taxon>
        <taxon>Streptomyces</taxon>
    </lineage>
</organism>
<feature type="region of interest" description="Disordered" evidence="1">
    <location>
        <begin position="122"/>
        <end position="141"/>
    </location>
</feature>
<feature type="transmembrane region" description="Helical" evidence="2">
    <location>
        <begin position="7"/>
        <end position="28"/>
    </location>
</feature>
<proteinExistence type="predicted"/>
<keyword evidence="5" id="KW-1185">Reference proteome</keyword>
<sequence>MPNPRLTGLGSGLFCAAVMFLLACLLWLLFDGSLVAYGVLFVPVAALTALWVRPADLVAAPVAVPIAFAAGIMPISGGSGGIGGHVMGLVTALALHAGWLYGGTLVAGLIVTVRKIRLMTERRRAPRPTPRRPDEKRVPAA</sequence>
<gene>
    <name evidence="4" type="ORF">AB0887_02155</name>
</gene>
<evidence type="ECO:0000256" key="1">
    <source>
        <dbReference type="SAM" id="MobiDB-lite"/>
    </source>
</evidence>
<dbReference type="InterPro" id="IPR046672">
    <property type="entry name" value="DUF6542"/>
</dbReference>
<evidence type="ECO:0000256" key="2">
    <source>
        <dbReference type="SAM" id="Phobius"/>
    </source>
</evidence>
<evidence type="ECO:0000313" key="5">
    <source>
        <dbReference type="Proteomes" id="UP001553843"/>
    </source>
</evidence>
<comment type="caution">
    <text evidence="4">The sequence shown here is derived from an EMBL/GenBank/DDBJ whole genome shotgun (WGS) entry which is preliminary data.</text>
</comment>
<protein>
    <submittedName>
        <fullName evidence="4">DUF6542 domain-containing protein</fullName>
    </submittedName>
</protein>
<accession>A0ABV3LMR9</accession>
<feature type="transmembrane region" description="Helical" evidence="2">
    <location>
        <begin position="57"/>
        <end position="77"/>
    </location>
</feature>